<name>A0A4C1TJU6_EUMVA</name>
<gene>
    <name evidence="1" type="ORF">EVAR_7748_1</name>
</gene>
<proteinExistence type="predicted"/>
<keyword evidence="2" id="KW-1185">Reference proteome</keyword>
<sequence>MREFCAAPYEQRPITREGDLRKDLRSRQHDVSFDSPSQGASVDATAVILRPQKQGPRGHVISPLFAVFSGRGHGKNPKVSESIHLVDTLLATSQKRGVVDRFPELAPLFTFLTTL</sequence>
<evidence type="ECO:0000313" key="1">
    <source>
        <dbReference type="EMBL" id="GBP14466.1"/>
    </source>
</evidence>
<dbReference type="Proteomes" id="UP000299102">
    <property type="component" value="Unassembled WGS sequence"/>
</dbReference>
<reference evidence="1 2" key="1">
    <citation type="journal article" date="2019" name="Commun. Biol.">
        <title>The bagworm genome reveals a unique fibroin gene that provides high tensile strength.</title>
        <authorList>
            <person name="Kono N."/>
            <person name="Nakamura H."/>
            <person name="Ohtoshi R."/>
            <person name="Tomita M."/>
            <person name="Numata K."/>
            <person name="Arakawa K."/>
        </authorList>
    </citation>
    <scope>NUCLEOTIDE SEQUENCE [LARGE SCALE GENOMIC DNA]</scope>
</reference>
<accession>A0A4C1TJU6</accession>
<organism evidence="1 2">
    <name type="scientific">Eumeta variegata</name>
    <name type="common">Bagworm moth</name>
    <name type="synonym">Eumeta japonica</name>
    <dbReference type="NCBI Taxonomy" id="151549"/>
    <lineage>
        <taxon>Eukaryota</taxon>
        <taxon>Metazoa</taxon>
        <taxon>Ecdysozoa</taxon>
        <taxon>Arthropoda</taxon>
        <taxon>Hexapoda</taxon>
        <taxon>Insecta</taxon>
        <taxon>Pterygota</taxon>
        <taxon>Neoptera</taxon>
        <taxon>Endopterygota</taxon>
        <taxon>Lepidoptera</taxon>
        <taxon>Glossata</taxon>
        <taxon>Ditrysia</taxon>
        <taxon>Tineoidea</taxon>
        <taxon>Psychidae</taxon>
        <taxon>Oiketicinae</taxon>
        <taxon>Eumeta</taxon>
    </lineage>
</organism>
<comment type="caution">
    <text evidence="1">The sequence shown here is derived from an EMBL/GenBank/DDBJ whole genome shotgun (WGS) entry which is preliminary data.</text>
</comment>
<protein>
    <submittedName>
        <fullName evidence="1">Uncharacterized protein</fullName>
    </submittedName>
</protein>
<dbReference type="EMBL" id="BGZK01000064">
    <property type="protein sequence ID" value="GBP14466.1"/>
    <property type="molecule type" value="Genomic_DNA"/>
</dbReference>
<evidence type="ECO:0000313" key="2">
    <source>
        <dbReference type="Proteomes" id="UP000299102"/>
    </source>
</evidence>
<dbReference type="AlphaFoldDB" id="A0A4C1TJU6"/>